<evidence type="ECO:0000313" key="3">
    <source>
        <dbReference type="Proteomes" id="UP000663722"/>
    </source>
</evidence>
<name>A0A975BN43_9BACT</name>
<dbReference type="RefSeq" id="WP_207682998.1">
    <property type="nucleotide sequence ID" value="NZ_CP061800.1"/>
</dbReference>
<protein>
    <submittedName>
        <fullName evidence="2">STAS domain-containing protein</fullName>
    </submittedName>
</protein>
<dbReference type="Gene3D" id="3.30.750.24">
    <property type="entry name" value="STAS domain"/>
    <property type="match status" value="1"/>
</dbReference>
<evidence type="ECO:0000313" key="2">
    <source>
        <dbReference type="EMBL" id="QTA88059.1"/>
    </source>
</evidence>
<organism evidence="2 3">
    <name type="scientific">Desulfonema magnum</name>
    <dbReference type="NCBI Taxonomy" id="45655"/>
    <lineage>
        <taxon>Bacteria</taxon>
        <taxon>Pseudomonadati</taxon>
        <taxon>Thermodesulfobacteriota</taxon>
        <taxon>Desulfobacteria</taxon>
        <taxon>Desulfobacterales</taxon>
        <taxon>Desulfococcaceae</taxon>
        <taxon>Desulfonema</taxon>
    </lineage>
</organism>
<accession>A0A975BN43</accession>
<dbReference type="KEGG" id="dmm:dnm_040990"/>
<reference evidence="2" key="1">
    <citation type="journal article" date="2021" name="Microb. Physiol.">
        <title>Proteogenomic Insights into the Physiology of Marine, Sulfate-Reducing, Filamentous Desulfonema limicola and Desulfonema magnum.</title>
        <authorList>
            <person name="Schnaars V."/>
            <person name="Wohlbrand L."/>
            <person name="Scheve S."/>
            <person name="Hinrichs C."/>
            <person name="Reinhardt R."/>
            <person name="Rabus R."/>
        </authorList>
    </citation>
    <scope>NUCLEOTIDE SEQUENCE</scope>
    <source>
        <strain evidence="2">4be13</strain>
    </source>
</reference>
<dbReference type="SUPFAM" id="SSF52091">
    <property type="entry name" value="SpoIIaa-like"/>
    <property type="match status" value="1"/>
</dbReference>
<feature type="domain" description="MlaB-like STAS" evidence="1">
    <location>
        <begin position="14"/>
        <end position="90"/>
    </location>
</feature>
<keyword evidence="3" id="KW-1185">Reference proteome</keyword>
<dbReference type="EMBL" id="CP061800">
    <property type="protein sequence ID" value="QTA88059.1"/>
    <property type="molecule type" value="Genomic_DNA"/>
</dbReference>
<dbReference type="InterPro" id="IPR036513">
    <property type="entry name" value="STAS_dom_sf"/>
</dbReference>
<dbReference type="Proteomes" id="UP000663722">
    <property type="component" value="Chromosome"/>
</dbReference>
<dbReference type="AlphaFoldDB" id="A0A975BN43"/>
<proteinExistence type="predicted"/>
<sequence>MKTNIQDGTLTIILPPDCTIPRAESDTDKIRPLVSDDIRKIEVQAKSVEEMDTAYIQILLSLKTTADHMKIPFRISEMSPEVLRVSELHGAEF</sequence>
<evidence type="ECO:0000259" key="1">
    <source>
        <dbReference type="Pfam" id="PF13466"/>
    </source>
</evidence>
<gene>
    <name evidence="2" type="ORF">dnm_040990</name>
</gene>
<dbReference type="Pfam" id="PF13466">
    <property type="entry name" value="STAS_2"/>
    <property type="match status" value="1"/>
</dbReference>
<dbReference type="InterPro" id="IPR058548">
    <property type="entry name" value="MlaB-like_STAS"/>
</dbReference>